<dbReference type="PANTHER" id="PTHR46517">
    <property type="entry name" value="FRUCTOSE-2,6-BISPHOSPHATASE TIGAR"/>
    <property type="match status" value="1"/>
</dbReference>
<feature type="signal peptide" evidence="4">
    <location>
        <begin position="1"/>
        <end position="22"/>
    </location>
</feature>
<feature type="active site" description="Tele-phosphohistidine intermediate" evidence="2">
    <location>
        <position position="44"/>
    </location>
</feature>
<dbReference type="PANTHER" id="PTHR46517:SF1">
    <property type="entry name" value="FRUCTOSE-2,6-BISPHOSPHATASE TIGAR"/>
    <property type="match status" value="1"/>
</dbReference>
<evidence type="ECO:0000313" key="5">
    <source>
        <dbReference type="EMBL" id="GCF93857.1"/>
    </source>
</evidence>
<feature type="chain" id="PRO_5039363696" evidence="4">
    <location>
        <begin position="23"/>
        <end position="260"/>
    </location>
</feature>
<dbReference type="EMBL" id="BJCC01000013">
    <property type="protein sequence ID" value="GCF93857.1"/>
    <property type="molecule type" value="Genomic_DNA"/>
</dbReference>
<dbReference type="SMART" id="SM00855">
    <property type="entry name" value="PGAM"/>
    <property type="match status" value="1"/>
</dbReference>
<dbReference type="Proteomes" id="UP000290567">
    <property type="component" value="Unassembled WGS sequence"/>
</dbReference>
<sequence>MKKVFGVLLTCMLGAVLIGGLAKGEEAEAAKKKNDEVTIYLIRHGKTFFNTTGQVQGFADSPLTDTGISQAKKLGTGLKEIKFDLAYSSDLGRQRNTAKLILAKNEHKKPKLIEHDGFKEWNYGGYEGKTDKEMWTPIFEANGFQLDDDWSDYDKLVEKIGDDGIANTIAENDPLKAAENYDEITTRGQAAMDKVIKDAKKKKAKNVMIVSSGGMIPTLLEMLVPDAYNGEMIENCSVTTLKYKNGKYTLDKIGDTQYIE</sequence>
<evidence type="ECO:0000256" key="1">
    <source>
        <dbReference type="ARBA" id="ARBA00022801"/>
    </source>
</evidence>
<dbReference type="GO" id="GO:0043456">
    <property type="term" value="P:regulation of pentose-phosphate shunt"/>
    <property type="evidence" value="ECO:0007669"/>
    <property type="project" value="TreeGrafter"/>
</dbReference>
<dbReference type="SUPFAM" id="SSF53254">
    <property type="entry name" value="Phosphoglycerate mutase-like"/>
    <property type="match status" value="1"/>
</dbReference>
<dbReference type="CDD" id="cd07067">
    <property type="entry name" value="HP_PGM_like"/>
    <property type="match status" value="1"/>
</dbReference>
<comment type="caution">
    <text evidence="5">The sequence shown here is derived from an EMBL/GenBank/DDBJ whole genome shotgun (WGS) entry which is preliminary data.</text>
</comment>
<keyword evidence="1" id="KW-0378">Hydrolase</keyword>
<gene>
    <name evidence="5" type="ORF">NRIC_17480</name>
</gene>
<dbReference type="AlphaFoldDB" id="A0A4P5P7C3"/>
<keyword evidence="4" id="KW-0732">Signal</keyword>
<evidence type="ECO:0000256" key="2">
    <source>
        <dbReference type="PIRSR" id="PIRSR613078-1"/>
    </source>
</evidence>
<reference evidence="6" key="1">
    <citation type="submission" date="2019-02" db="EMBL/GenBank/DDBJ databases">
        <title>Draft genome sequence of Enterococcus sp. Gos25-1.</title>
        <authorList>
            <person name="Tanaka N."/>
            <person name="Shiwa Y."/>
            <person name="Fujita N."/>
        </authorList>
    </citation>
    <scope>NUCLEOTIDE SEQUENCE [LARGE SCALE GENOMIC DNA]</scope>
    <source>
        <strain evidence="6">Gos25-1</strain>
    </source>
</reference>
<dbReference type="OrthoDB" id="4131070at2"/>
<dbReference type="InterPro" id="IPR029033">
    <property type="entry name" value="His_PPase_superfam"/>
</dbReference>
<dbReference type="InterPro" id="IPR051695">
    <property type="entry name" value="Phosphoglycerate_Mutase"/>
</dbReference>
<evidence type="ECO:0000313" key="6">
    <source>
        <dbReference type="Proteomes" id="UP000290567"/>
    </source>
</evidence>
<feature type="binding site" evidence="3">
    <location>
        <begin position="43"/>
        <end position="50"/>
    </location>
    <ligand>
        <name>substrate</name>
    </ligand>
</feature>
<proteinExistence type="predicted"/>
<feature type="active site" description="Proton donor/acceptor" evidence="2">
    <location>
        <position position="120"/>
    </location>
</feature>
<dbReference type="GO" id="GO:0005829">
    <property type="term" value="C:cytosol"/>
    <property type="evidence" value="ECO:0007669"/>
    <property type="project" value="TreeGrafter"/>
</dbReference>
<dbReference type="Gene3D" id="3.40.50.1240">
    <property type="entry name" value="Phosphoglycerate mutase-like"/>
    <property type="match status" value="1"/>
</dbReference>
<feature type="binding site" evidence="3">
    <location>
        <begin position="120"/>
        <end position="123"/>
    </location>
    <ligand>
        <name>substrate</name>
    </ligand>
</feature>
<dbReference type="Pfam" id="PF00300">
    <property type="entry name" value="His_Phos_1"/>
    <property type="match status" value="2"/>
</dbReference>
<feature type="binding site" evidence="3">
    <location>
        <position position="93"/>
    </location>
    <ligand>
        <name>substrate</name>
    </ligand>
</feature>
<keyword evidence="6" id="KW-1185">Reference proteome</keyword>
<organism evidence="5 6">
    <name type="scientific">Enterococcus florum</name>
    <dbReference type="NCBI Taxonomy" id="2480627"/>
    <lineage>
        <taxon>Bacteria</taxon>
        <taxon>Bacillati</taxon>
        <taxon>Bacillota</taxon>
        <taxon>Bacilli</taxon>
        <taxon>Lactobacillales</taxon>
        <taxon>Enterococcaceae</taxon>
        <taxon>Enterococcus</taxon>
    </lineage>
</organism>
<dbReference type="GO" id="GO:0004331">
    <property type="term" value="F:fructose-2,6-bisphosphate 2-phosphatase activity"/>
    <property type="evidence" value="ECO:0007669"/>
    <property type="project" value="TreeGrafter"/>
</dbReference>
<protein>
    <submittedName>
        <fullName evidence="5">Phosphoglycerate mutase</fullName>
    </submittedName>
</protein>
<evidence type="ECO:0000256" key="3">
    <source>
        <dbReference type="PIRSR" id="PIRSR613078-2"/>
    </source>
</evidence>
<name>A0A4P5P7C3_9ENTE</name>
<dbReference type="GO" id="GO:0045820">
    <property type="term" value="P:negative regulation of glycolytic process"/>
    <property type="evidence" value="ECO:0007669"/>
    <property type="project" value="TreeGrafter"/>
</dbReference>
<dbReference type="RefSeq" id="WP_146622293.1">
    <property type="nucleotide sequence ID" value="NZ_BJCC01000013.1"/>
</dbReference>
<dbReference type="InterPro" id="IPR013078">
    <property type="entry name" value="His_Pase_superF_clade-1"/>
</dbReference>
<accession>A0A4P5P7C3</accession>
<evidence type="ECO:0000256" key="4">
    <source>
        <dbReference type="SAM" id="SignalP"/>
    </source>
</evidence>